<keyword evidence="5" id="KW-0472">Membrane</keyword>
<organism evidence="7 8">
    <name type="scientific">Plakobranchus ocellatus</name>
    <dbReference type="NCBI Taxonomy" id="259542"/>
    <lineage>
        <taxon>Eukaryota</taxon>
        <taxon>Metazoa</taxon>
        <taxon>Spiralia</taxon>
        <taxon>Lophotrochozoa</taxon>
        <taxon>Mollusca</taxon>
        <taxon>Gastropoda</taxon>
        <taxon>Heterobranchia</taxon>
        <taxon>Euthyneura</taxon>
        <taxon>Panpulmonata</taxon>
        <taxon>Sacoglossa</taxon>
        <taxon>Placobranchoidea</taxon>
        <taxon>Plakobranchidae</taxon>
        <taxon>Plakobranchus</taxon>
    </lineage>
</organism>
<evidence type="ECO:0000256" key="1">
    <source>
        <dbReference type="ARBA" id="ARBA00004141"/>
    </source>
</evidence>
<keyword evidence="8" id="KW-1185">Reference proteome</keyword>
<dbReference type="AlphaFoldDB" id="A0AAV3ZC07"/>
<proteinExistence type="predicted"/>
<evidence type="ECO:0000256" key="3">
    <source>
        <dbReference type="ARBA" id="ARBA00023170"/>
    </source>
</evidence>
<dbReference type="GO" id="GO:0005886">
    <property type="term" value="C:plasma membrane"/>
    <property type="evidence" value="ECO:0007669"/>
    <property type="project" value="TreeGrafter"/>
</dbReference>
<reference evidence="7 8" key="1">
    <citation type="journal article" date="2021" name="Elife">
        <title>Chloroplast acquisition without the gene transfer in kleptoplastic sea slugs, Plakobranchus ocellatus.</title>
        <authorList>
            <person name="Maeda T."/>
            <person name="Takahashi S."/>
            <person name="Yoshida T."/>
            <person name="Shimamura S."/>
            <person name="Takaki Y."/>
            <person name="Nagai Y."/>
            <person name="Toyoda A."/>
            <person name="Suzuki Y."/>
            <person name="Arimoto A."/>
            <person name="Ishii H."/>
            <person name="Satoh N."/>
            <person name="Nishiyama T."/>
            <person name="Hasebe M."/>
            <person name="Maruyama T."/>
            <person name="Minagawa J."/>
            <person name="Obokata J."/>
            <person name="Shigenobu S."/>
        </authorList>
    </citation>
    <scope>NUCLEOTIDE SEQUENCE [LARGE SCALE GENOMIC DNA]</scope>
</reference>
<evidence type="ECO:0000256" key="2">
    <source>
        <dbReference type="ARBA" id="ARBA00023040"/>
    </source>
</evidence>
<comment type="caution">
    <text evidence="7">The sequence shown here is derived from an EMBL/GenBank/DDBJ whole genome shotgun (WGS) entry which is preliminary data.</text>
</comment>
<dbReference type="EMBL" id="BLXT01002311">
    <property type="protein sequence ID" value="GFN93124.1"/>
    <property type="molecule type" value="Genomic_DNA"/>
</dbReference>
<keyword evidence="3 7" id="KW-0675">Receptor</keyword>
<keyword evidence="5" id="KW-1133">Transmembrane helix</keyword>
<dbReference type="GO" id="GO:0004930">
    <property type="term" value="F:G protein-coupled receptor activity"/>
    <property type="evidence" value="ECO:0007669"/>
    <property type="project" value="UniProtKB-KW"/>
</dbReference>
<feature type="chain" id="PRO_5043752589" evidence="6">
    <location>
        <begin position="23"/>
        <end position="336"/>
    </location>
</feature>
<evidence type="ECO:0000256" key="5">
    <source>
        <dbReference type="SAM" id="Phobius"/>
    </source>
</evidence>
<feature type="signal peptide" evidence="6">
    <location>
        <begin position="1"/>
        <end position="22"/>
    </location>
</feature>
<evidence type="ECO:0000313" key="7">
    <source>
        <dbReference type="EMBL" id="GFN93124.1"/>
    </source>
</evidence>
<keyword evidence="2" id="KW-0297">G-protein coupled receptor</keyword>
<feature type="transmembrane region" description="Helical" evidence="5">
    <location>
        <begin position="261"/>
        <end position="280"/>
    </location>
</feature>
<protein>
    <submittedName>
        <fullName evidence="7">Octopamine receptor beta-2r</fullName>
    </submittedName>
</protein>
<keyword evidence="6" id="KW-0732">Signal</keyword>
<dbReference type="Gene3D" id="1.20.1070.10">
    <property type="entry name" value="Rhodopsin 7-helix transmembrane proteins"/>
    <property type="match status" value="1"/>
</dbReference>
<name>A0AAV3ZC07_9GAST</name>
<dbReference type="Proteomes" id="UP000735302">
    <property type="component" value="Unassembled WGS sequence"/>
</dbReference>
<dbReference type="SUPFAM" id="SSF81321">
    <property type="entry name" value="Family A G protein-coupled receptor-like"/>
    <property type="match status" value="1"/>
</dbReference>
<sequence>MPLSVAAHILVASMTVTNLADGTQCIQLGLLVQPGGMRTWLGLKAIRCICFCRSTSASASAPLWFLCYTATGSQDTAENAGTISCNRSGTVHNQGISFDLTRFNTNDINKGITILDANKSCCENTDNEVPNTVGMELSSPNIPKKTIMTNASLADGKNTDPPPEKTMECISTTNCRARNYFNTAGKSASGDNSTKHVSQTNVRRNDYIQEKRLFSKGNLKLIKFVLVLFGALFVCSAPSIVIITMFKLFKISQVSNVLIRIMRFVLIFNSCLNFLIISYMNKDFRQALIHYLPCCVTDLDTLRLIAADRPKWNALVAEIRKTAEAARSDDPASGRL</sequence>
<keyword evidence="4" id="KW-0807">Transducer</keyword>
<comment type="subcellular location">
    <subcellularLocation>
        <location evidence="1">Membrane</location>
        <topology evidence="1">Multi-pass membrane protein</topology>
    </subcellularLocation>
</comment>
<evidence type="ECO:0000256" key="6">
    <source>
        <dbReference type="SAM" id="SignalP"/>
    </source>
</evidence>
<accession>A0AAV3ZC07</accession>
<evidence type="ECO:0000313" key="8">
    <source>
        <dbReference type="Proteomes" id="UP000735302"/>
    </source>
</evidence>
<dbReference type="PANTHER" id="PTHR24248">
    <property type="entry name" value="ADRENERGIC RECEPTOR-RELATED G-PROTEIN COUPLED RECEPTOR"/>
    <property type="match status" value="1"/>
</dbReference>
<gene>
    <name evidence="7" type="ORF">PoB_001963000</name>
</gene>
<keyword evidence="5" id="KW-0812">Transmembrane</keyword>
<feature type="transmembrane region" description="Helical" evidence="5">
    <location>
        <begin position="224"/>
        <end position="249"/>
    </location>
</feature>
<evidence type="ECO:0000256" key="4">
    <source>
        <dbReference type="ARBA" id="ARBA00023224"/>
    </source>
</evidence>